<evidence type="ECO:0000256" key="1">
    <source>
        <dbReference type="ARBA" id="ARBA00004651"/>
    </source>
</evidence>
<gene>
    <name evidence="8" type="ORF">B4114_2026</name>
</gene>
<comment type="similarity">
    <text evidence="6">Belongs to the ABC-4 integral membrane protein family.</text>
</comment>
<dbReference type="InterPro" id="IPR003838">
    <property type="entry name" value="ABC3_permease_C"/>
</dbReference>
<dbReference type="PANTHER" id="PTHR46795:SF3">
    <property type="entry name" value="ABC TRANSPORTER PERMEASE"/>
    <property type="match status" value="1"/>
</dbReference>
<reference evidence="8 9" key="1">
    <citation type="submission" date="2016-01" db="EMBL/GenBank/DDBJ databases">
        <title>Draft Genome Sequences of Seven Thermophilic Sporeformers Isolated from Foods.</title>
        <authorList>
            <person name="Berendsen E.M."/>
            <person name="Wells-Bennik M.H."/>
            <person name="Krawcyk A.O."/>
            <person name="De Jong A."/>
            <person name="Holsappel S."/>
            <person name="Eijlander R.T."/>
            <person name="Kuipers O.P."/>
        </authorList>
    </citation>
    <scope>NUCLEOTIDE SEQUENCE [LARGE SCALE GENOMIC DNA]</scope>
    <source>
        <strain evidence="8 9">B4114</strain>
    </source>
</reference>
<accession>A0A150NEF6</accession>
<feature type="transmembrane region" description="Helical" evidence="6">
    <location>
        <begin position="152"/>
        <end position="174"/>
    </location>
</feature>
<keyword evidence="2 6" id="KW-1003">Cell membrane</keyword>
<feature type="transmembrane region" description="Helical" evidence="6">
    <location>
        <begin position="578"/>
        <end position="596"/>
    </location>
</feature>
<dbReference type="PATRIC" id="fig|1422.17.peg.1612"/>
<dbReference type="InterPro" id="IPR052536">
    <property type="entry name" value="ABC-4_Integral_Memb_Prot"/>
</dbReference>
<feature type="transmembrane region" description="Helical" evidence="6">
    <location>
        <begin position="519"/>
        <end position="543"/>
    </location>
</feature>
<protein>
    <recommendedName>
        <fullName evidence="7">ABC3 transporter permease C-terminal domain-containing protein</fullName>
    </recommendedName>
</protein>
<evidence type="ECO:0000256" key="3">
    <source>
        <dbReference type="ARBA" id="ARBA00022692"/>
    </source>
</evidence>
<keyword evidence="4 6" id="KW-1133">Transmembrane helix</keyword>
<dbReference type="EMBL" id="LQYY01000017">
    <property type="protein sequence ID" value="KYD35100.1"/>
    <property type="molecule type" value="Genomic_DNA"/>
</dbReference>
<feature type="domain" description="ABC3 transporter permease C-terminal" evidence="7">
    <location>
        <begin position="61"/>
        <end position="165"/>
    </location>
</feature>
<dbReference type="GO" id="GO:0005886">
    <property type="term" value="C:plasma membrane"/>
    <property type="evidence" value="ECO:0007669"/>
    <property type="project" value="UniProtKB-SubCell"/>
</dbReference>
<dbReference type="PIRSF" id="PIRSF018968">
    <property type="entry name" value="ABC_permease_BceB"/>
    <property type="match status" value="1"/>
</dbReference>
<keyword evidence="3 6" id="KW-0812">Transmembrane</keyword>
<comment type="caution">
    <text evidence="8">The sequence shown here is derived from an EMBL/GenBank/DDBJ whole genome shotgun (WGS) entry which is preliminary data.</text>
</comment>
<evidence type="ECO:0000256" key="2">
    <source>
        <dbReference type="ARBA" id="ARBA00022475"/>
    </source>
</evidence>
<evidence type="ECO:0000259" key="7">
    <source>
        <dbReference type="Pfam" id="PF02687"/>
    </source>
</evidence>
<feature type="transmembrane region" description="Helical" evidence="6">
    <location>
        <begin position="60"/>
        <end position="79"/>
    </location>
</feature>
<comment type="subcellular location">
    <subcellularLocation>
        <location evidence="1 6">Cell membrane</location>
        <topology evidence="1 6">Multi-pass membrane protein</topology>
    </subcellularLocation>
</comment>
<name>A0A150NEF6_GEOSE</name>
<evidence type="ECO:0000256" key="4">
    <source>
        <dbReference type="ARBA" id="ARBA00022989"/>
    </source>
</evidence>
<dbReference type="Pfam" id="PF02687">
    <property type="entry name" value="FtsX"/>
    <property type="match status" value="1"/>
</dbReference>
<dbReference type="RefSeq" id="WP_061580544.1">
    <property type="nucleotide sequence ID" value="NZ_LQYY01000017.1"/>
</dbReference>
<feature type="transmembrane region" description="Helical" evidence="6">
    <location>
        <begin position="100"/>
        <end position="126"/>
    </location>
</feature>
<dbReference type="GO" id="GO:0055085">
    <property type="term" value="P:transmembrane transport"/>
    <property type="evidence" value="ECO:0007669"/>
    <property type="project" value="UniProtKB-UniRule"/>
</dbReference>
<feature type="transmembrane region" description="Helical" evidence="6">
    <location>
        <begin position="288"/>
        <end position="312"/>
    </location>
</feature>
<keyword evidence="6" id="KW-0813">Transport</keyword>
<evidence type="ECO:0000313" key="8">
    <source>
        <dbReference type="EMBL" id="KYD35100.1"/>
    </source>
</evidence>
<feature type="transmembrane region" description="Helical" evidence="6">
    <location>
        <begin position="608"/>
        <end position="628"/>
    </location>
</feature>
<dbReference type="Proteomes" id="UP000075517">
    <property type="component" value="Unassembled WGS sequence"/>
</dbReference>
<dbReference type="AlphaFoldDB" id="A0A150NEF6"/>
<organism evidence="8 9">
    <name type="scientific">Geobacillus stearothermophilus</name>
    <name type="common">Bacillus stearothermophilus</name>
    <dbReference type="NCBI Taxonomy" id="1422"/>
    <lineage>
        <taxon>Bacteria</taxon>
        <taxon>Bacillati</taxon>
        <taxon>Bacillota</taxon>
        <taxon>Bacilli</taxon>
        <taxon>Bacillales</taxon>
        <taxon>Anoxybacillaceae</taxon>
        <taxon>Geobacillus</taxon>
    </lineage>
</organism>
<feature type="transmembrane region" description="Helical" evidence="6">
    <location>
        <begin position="228"/>
        <end position="250"/>
    </location>
</feature>
<dbReference type="InterPro" id="IPR027022">
    <property type="entry name" value="ABC_permease_BceB-typ"/>
</dbReference>
<feature type="transmembrane region" description="Helical" evidence="6">
    <location>
        <begin position="20"/>
        <end position="40"/>
    </location>
</feature>
<evidence type="ECO:0000313" key="9">
    <source>
        <dbReference type="Proteomes" id="UP000075517"/>
    </source>
</evidence>
<proteinExistence type="inferred from homology"/>
<feature type="transmembrane region" description="Helical" evidence="6">
    <location>
        <begin position="195"/>
        <end position="216"/>
    </location>
</feature>
<sequence>MSMKQLLFRNLKQNIQHYYLYVFALMFASALYFAFVTLQYDPSLDAIKGGVKGAAAVRTGAVLLIVIVAVFLLYANALFIKRRSHEIALLQLIGMTKRNIFLMLAAENVILYYGTLIIGILVGFAASKLLMMILFKIIDIPLAASLSFSGRALVQTLIVFSVIDVLMMGMNRLFLKKQTILSLFRTTSTTEAKHVSVWNMVVGMVGIILIGSGYGISTKLFSSDWKSVQGLFMAMAFILGAVIIGTYLFFKGTISFLFHLWRKQKGGYLSINDVLSVSSLMFRMKSNALLLTIITTVSAIAIGLISLSYISYYSAEQSAKNNVAADFAFTDKKDAARFTAALRSHDIRYRETMIDVIEAPTDISMILDIADQSRLQFQPSAAPLSVISDTSTGRIDVKPNEALLTGYQDMLRQFLPFKETGTIRLEVNGCMVPLHYLGMKKDYYVNYHFTYGTPTVIVDQTMFDHLQKETDPQKKKVHIGIHLTDETNIERADQLFQRMEFSSIADSRLMMSRHQKQTFGLIMFVVTFLGLAFLVTSGCILYFKQMGAGEEERPNYTILRKLGFTEKDLLGGIRRKQLFYFGIPLLLGLSHSYFAVRSGWFFFGTELWTPMLTVMAIYTVCYSLFGVLSVRYYKKLIREAL</sequence>
<keyword evidence="5 6" id="KW-0472">Membrane</keyword>
<evidence type="ECO:0000256" key="6">
    <source>
        <dbReference type="PIRNR" id="PIRNR018968"/>
    </source>
</evidence>
<dbReference type="PANTHER" id="PTHR46795">
    <property type="entry name" value="ABC TRANSPORTER PERMEASE-RELATED-RELATED"/>
    <property type="match status" value="1"/>
</dbReference>
<evidence type="ECO:0000256" key="5">
    <source>
        <dbReference type="ARBA" id="ARBA00023136"/>
    </source>
</evidence>